<accession>A0ABU0FG70</accession>
<dbReference type="SUPFAM" id="SSF46785">
    <property type="entry name" value="Winged helix' DNA-binding domain"/>
    <property type="match status" value="1"/>
</dbReference>
<keyword evidence="1" id="KW-0805">Transcription regulation</keyword>
<dbReference type="InterPro" id="IPR036388">
    <property type="entry name" value="WH-like_DNA-bd_sf"/>
</dbReference>
<keyword evidence="6" id="KW-1185">Reference proteome</keyword>
<dbReference type="CDD" id="cd07377">
    <property type="entry name" value="WHTH_GntR"/>
    <property type="match status" value="1"/>
</dbReference>
<dbReference type="InterPro" id="IPR036390">
    <property type="entry name" value="WH_DNA-bd_sf"/>
</dbReference>
<dbReference type="SMART" id="SM00895">
    <property type="entry name" value="FCD"/>
    <property type="match status" value="1"/>
</dbReference>
<evidence type="ECO:0000256" key="1">
    <source>
        <dbReference type="ARBA" id="ARBA00023015"/>
    </source>
</evidence>
<dbReference type="InterPro" id="IPR011711">
    <property type="entry name" value="GntR_C"/>
</dbReference>
<evidence type="ECO:0000313" key="5">
    <source>
        <dbReference type="EMBL" id="MDQ0393611.1"/>
    </source>
</evidence>
<sequence>MTDLEPLARLPRRAGRKAPLADGSGDWALQSRTTVEHQIAEVLREKIIVGVIARGQKLKQAEIASMLGVSITPVREALRLLEAQGYVAVVAHRGAVVAPFVVEGAEELYRLRQVLETRLTLEAARRITPHDLDVLKAVNHDLLVAVRTQTRPTLQEKNFRFHFRFYELANQPQTIDFVRILWAKYPLDMLSTMPGRPMRVFEEHAALLAALERRDPDEAVRAMEAHIRTGWDEFRSNYAVPGTD</sequence>
<evidence type="ECO:0000256" key="3">
    <source>
        <dbReference type="ARBA" id="ARBA00023163"/>
    </source>
</evidence>
<proteinExistence type="predicted"/>
<dbReference type="Gene3D" id="1.10.10.10">
    <property type="entry name" value="Winged helix-like DNA-binding domain superfamily/Winged helix DNA-binding domain"/>
    <property type="match status" value="1"/>
</dbReference>
<dbReference type="RefSeq" id="WP_307429182.1">
    <property type="nucleotide sequence ID" value="NZ_JAUSVK010000001.1"/>
</dbReference>
<dbReference type="Gene3D" id="1.20.120.530">
    <property type="entry name" value="GntR ligand-binding domain-like"/>
    <property type="match status" value="1"/>
</dbReference>
<dbReference type="InterPro" id="IPR000524">
    <property type="entry name" value="Tscrpt_reg_HTH_GntR"/>
</dbReference>
<evidence type="ECO:0000313" key="6">
    <source>
        <dbReference type="Proteomes" id="UP001237448"/>
    </source>
</evidence>
<dbReference type="PANTHER" id="PTHR43537">
    <property type="entry name" value="TRANSCRIPTIONAL REGULATOR, GNTR FAMILY"/>
    <property type="match status" value="1"/>
</dbReference>
<protein>
    <submittedName>
        <fullName evidence="5">DNA-binding GntR family transcriptional regulator</fullName>
    </submittedName>
</protein>
<gene>
    <name evidence="5" type="ORF">J3R73_003403</name>
</gene>
<dbReference type="PANTHER" id="PTHR43537:SF41">
    <property type="entry name" value="TRANSCRIPTIONAL REGULATORY PROTEIN"/>
    <property type="match status" value="1"/>
</dbReference>
<name>A0ABU0FG70_9HYPH</name>
<keyword evidence="2 5" id="KW-0238">DNA-binding</keyword>
<keyword evidence="3" id="KW-0804">Transcription</keyword>
<dbReference type="Pfam" id="PF07729">
    <property type="entry name" value="FCD"/>
    <property type="match status" value="1"/>
</dbReference>
<dbReference type="EMBL" id="JAUSVK010000001">
    <property type="protein sequence ID" value="MDQ0393611.1"/>
    <property type="molecule type" value="Genomic_DNA"/>
</dbReference>
<comment type="caution">
    <text evidence="5">The sequence shown here is derived from an EMBL/GenBank/DDBJ whole genome shotgun (WGS) entry which is preliminary data.</text>
</comment>
<reference evidence="5 6" key="1">
    <citation type="submission" date="2023-07" db="EMBL/GenBank/DDBJ databases">
        <title>Genomic Encyclopedia of Type Strains, Phase IV (KMG-IV): sequencing the most valuable type-strain genomes for metagenomic binning, comparative biology and taxonomic classification.</title>
        <authorList>
            <person name="Goeker M."/>
        </authorList>
    </citation>
    <scope>NUCLEOTIDE SEQUENCE [LARGE SCALE GENOMIC DNA]</scope>
    <source>
        <strain evidence="5 6">DSM 5896</strain>
    </source>
</reference>
<dbReference type="SUPFAM" id="SSF48008">
    <property type="entry name" value="GntR ligand-binding domain-like"/>
    <property type="match status" value="1"/>
</dbReference>
<dbReference type="Pfam" id="PF00392">
    <property type="entry name" value="GntR"/>
    <property type="match status" value="1"/>
</dbReference>
<feature type="domain" description="HTH gntR-type" evidence="4">
    <location>
        <begin position="33"/>
        <end position="100"/>
    </location>
</feature>
<dbReference type="GO" id="GO:0003677">
    <property type="term" value="F:DNA binding"/>
    <property type="evidence" value="ECO:0007669"/>
    <property type="project" value="UniProtKB-KW"/>
</dbReference>
<evidence type="ECO:0000259" key="4">
    <source>
        <dbReference type="PROSITE" id="PS50949"/>
    </source>
</evidence>
<dbReference type="SMART" id="SM00345">
    <property type="entry name" value="HTH_GNTR"/>
    <property type="match status" value="1"/>
</dbReference>
<dbReference type="InterPro" id="IPR008920">
    <property type="entry name" value="TF_FadR/GntR_C"/>
</dbReference>
<organism evidence="5 6">
    <name type="scientific">Labrys monachus</name>
    <dbReference type="NCBI Taxonomy" id="217067"/>
    <lineage>
        <taxon>Bacteria</taxon>
        <taxon>Pseudomonadati</taxon>
        <taxon>Pseudomonadota</taxon>
        <taxon>Alphaproteobacteria</taxon>
        <taxon>Hyphomicrobiales</taxon>
        <taxon>Xanthobacteraceae</taxon>
        <taxon>Labrys</taxon>
    </lineage>
</organism>
<dbReference type="PROSITE" id="PS50949">
    <property type="entry name" value="HTH_GNTR"/>
    <property type="match status" value="1"/>
</dbReference>
<evidence type="ECO:0000256" key="2">
    <source>
        <dbReference type="ARBA" id="ARBA00023125"/>
    </source>
</evidence>
<dbReference type="Proteomes" id="UP001237448">
    <property type="component" value="Unassembled WGS sequence"/>
</dbReference>